<dbReference type="SUPFAM" id="SSF47413">
    <property type="entry name" value="lambda repressor-like DNA-binding domains"/>
    <property type="match status" value="1"/>
</dbReference>
<evidence type="ECO:0000313" key="2">
    <source>
        <dbReference type="EMBL" id="KRL25824.1"/>
    </source>
</evidence>
<dbReference type="PATRIC" id="fig|1423771.3.peg.2164"/>
<proteinExistence type="predicted"/>
<evidence type="ECO:0000313" key="3">
    <source>
        <dbReference type="Proteomes" id="UP000050901"/>
    </source>
</evidence>
<sequence length="152" mass="17324">MDMKKKDIRKRLEARFEELKDNSYDSYQAMHKLTNDLGEKIGQDNLDFFARHVKGGLTKKKMTNLIYAATHQKPLEEAVKLDPAAKLAYRIIKLRQDKGWTRETLSHAAGVPLAELNALEEAKAQTVSLVDLQKLSNTLDGKIKLSFKPEKE</sequence>
<dbReference type="InterPro" id="IPR010982">
    <property type="entry name" value="Lambda_DNA-bd_dom_sf"/>
</dbReference>
<protein>
    <recommendedName>
        <fullName evidence="1">HTH cro/C1-type domain-containing protein</fullName>
    </recommendedName>
</protein>
<dbReference type="EMBL" id="AZEQ01000009">
    <property type="protein sequence ID" value="KRL25824.1"/>
    <property type="molecule type" value="Genomic_DNA"/>
</dbReference>
<dbReference type="PROSITE" id="PS50943">
    <property type="entry name" value="HTH_CROC1"/>
    <property type="match status" value="1"/>
</dbReference>
<reference evidence="2 3" key="1">
    <citation type="journal article" date="2015" name="Genome Announc.">
        <title>Expanding the biotechnology potential of lactobacilli through comparative genomics of 213 strains and associated genera.</title>
        <authorList>
            <person name="Sun Z."/>
            <person name="Harris H.M."/>
            <person name="McCann A."/>
            <person name="Guo C."/>
            <person name="Argimon S."/>
            <person name="Zhang W."/>
            <person name="Yang X."/>
            <person name="Jeffery I.B."/>
            <person name="Cooney J.C."/>
            <person name="Kagawa T.F."/>
            <person name="Liu W."/>
            <person name="Song Y."/>
            <person name="Salvetti E."/>
            <person name="Wrobel A."/>
            <person name="Rasinkangas P."/>
            <person name="Parkhill J."/>
            <person name="Rea M.C."/>
            <person name="O'Sullivan O."/>
            <person name="Ritari J."/>
            <person name="Douillard F.P."/>
            <person name="Paul Ross R."/>
            <person name="Yang R."/>
            <person name="Briner A.E."/>
            <person name="Felis G.E."/>
            <person name="de Vos W.M."/>
            <person name="Barrangou R."/>
            <person name="Klaenhammer T.R."/>
            <person name="Caufield P.W."/>
            <person name="Cui Y."/>
            <person name="Zhang H."/>
            <person name="O'Toole P.W."/>
        </authorList>
    </citation>
    <scope>NUCLEOTIDE SEQUENCE [LARGE SCALE GENOMIC DNA]</scope>
    <source>
        <strain evidence="2 3">DSM 13345</strain>
    </source>
</reference>
<evidence type="ECO:0000259" key="1">
    <source>
        <dbReference type="PROSITE" id="PS50943"/>
    </source>
</evidence>
<dbReference type="Proteomes" id="UP000050901">
    <property type="component" value="Unassembled WGS sequence"/>
</dbReference>
<name>A0A0R1P006_LIMMU</name>
<dbReference type="SMART" id="SM00530">
    <property type="entry name" value="HTH_XRE"/>
    <property type="match status" value="1"/>
</dbReference>
<gene>
    <name evidence="2" type="ORF">FC47_GL002084</name>
</gene>
<feature type="domain" description="HTH cro/C1-type" evidence="1">
    <location>
        <begin position="91"/>
        <end position="146"/>
    </location>
</feature>
<dbReference type="AlphaFoldDB" id="A0A0R1P006"/>
<organism evidence="2 3">
    <name type="scientific">Limosilactobacillus mucosae DSM 13345</name>
    <dbReference type="NCBI Taxonomy" id="1423771"/>
    <lineage>
        <taxon>Bacteria</taxon>
        <taxon>Bacillati</taxon>
        <taxon>Bacillota</taxon>
        <taxon>Bacilli</taxon>
        <taxon>Lactobacillales</taxon>
        <taxon>Lactobacillaceae</taxon>
        <taxon>Limosilactobacillus</taxon>
    </lineage>
</organism>
<dbReference type="Pfam" id="PF13443">
    <property type="entry name" value="HTH_26"/>
    <property type="match status" value="1"/>
</dbReference>
<dbReference type="Gene3D" id="1.10.260.40">
    <property type="entry name" value="lambda repressor-like DNA-binding domains"/>
    <property type="match status" value="1"/>
</dbReference>
<dbReference type="CDD" id="cd00093">
    <property type="entry name" value="HTH_XRE"/>
    <property type="match status" value="1"/>
</dbReference>
<comment type="caution">
    <text evidence="2">The sequence shown here is derived from an EMBL/GenBank/DDBJ whole genome shotgun (WGS) entry which is preliminary data.</text>
</comment>
<accession>A0A0R1P006</accession>
<dbReference type="InterPro" id="IPR001387">
    <property type="entry name" value="Cro/C1-type_HTH"/>
</dbReference>
<dbReference type="GO" id="GO:0003677">
    <property type="term" value="F:DNA binding"/>
    <property type="evidence" value="ECO:0007669"/>
    <property type="project" value="InterPro"/>
</dbReference>